<feature type="region of interest" description="Disordered" evidence="2">
    <location>
        <begin position="222"/>
        <end position="261"/>
    </location>
</feature>
<gene>
    <name evidence="4" type="ORF">SAMN05216203_0694</name>
</gene>
<feature type="active site" evidence="1">
    <location>
        <position position="134"/>
    </location>
</feature>
<dbReference type="Proteomes" id="UP000198644">
    <property type="component" value="Unassembled WGS sequence"/>
</dbReference>
<dbReference type="GO" id="GO:0008270">
    <property type="term" value="F:zinc ion binding"/>
    <property type="evidence" value="ECO:0007669"/>
    <property type="project" value="UniProtKB-UniRule"/>
</dbReference>
<feature type="compositionally biased region" description="Polar residues" evidence="2">
    <location>
        <begin position="7"/>
        <end position="21"/>
    </location>
</feature>
<evidence type="ECO:0000256" key="1">
    <source>
        <dbReference type="PROSITE-ProRule" id="PRU01211"/>
    </source>
</evidence>
<keyword evidence="5" id="KW-1185">Reference proteome</keyword>
<dbReference type="GO" id="GO:0004222">
    <property type="term" value="F:metalloendopeptidase activity"/>
    <property type="evidence" value="ECO:0007669"/>
    <property type="project" value="UniProtKB-UniRule"/>
</dbReference>
<feature type="domain" description="Peptidase M12A" evidence="3">
    <location>
        <begin position="34"/>
        <end position="156"/>
    </location>
</feature>
<name>A0A1I6H0Q2_9GAMM</name>
<feature type="binding site" evidence="1">
    <location>
        <position position="137"/>
    </location>
    <ligand>
        <name>Zn(2+)</name>
        <dbReference type="ChEBI" id="CHEBI:29105"/>
        <note>catalytic</note>
    </ligand>
</feature>
<dbReference type="STRING" id="650891.SAMN05216203_0694"/>
<proteinExistence type="predicted"/>
<comment type="caution">
    <text evidence="1">Lacks conserved residue(s) required for the propagation of feature annotation.</text>
</comment>
<keyword evidence="1" id="KW-0378">Hydrolase</keyword>
<evidence type="ECO:0000256" key="2">
    <source>
        <dbReference type="SAM" id="MobiDB-lite"/>
    </source>
</evidence>
<dbReference type="PANTHER" id="PTHR10127">
    <property type="entry name" value="DISCOIDIN, CUB, EGF, LAMININ , AND ZINC METALLOPROTEASE DOMAIN CONTAINING"/>
    <property type="match status" value="1"/>
</dbReference>
<sequence>MEKRSSRATSSWVTRMRSTTGPAARSSPRGNPRKATTSLRPRNWQRWTTRVYCCREAMFYDFAANLSSGIRSNVSDAAQRLTNSTNLRLLQRRSSADDYILISQGSGCSWELGRQGGEQDMTLEGGCTDGIMHEFLHAAGVWHEQSRTDRDKHVSVFLNRGGERQGAQFRNPSGQRMARPLRLRLHHALRPKGLRQGWLLRHLLHHDQPQGVTAIRRYHGPTFRTGRQRSRRDSPALSGSARISLQSWVGRPVPRDGGGLR</sequence>
<dbReference type="AlphaFoldDB" id="A0A1I6H0Q2"/>
<dbReference type="EMBL" id="FOYW01000001">
    <property type="protein sequence ID" value="SFR48046.1"/>
    <property type="molecule type" value="Genomic_DNA"/>
</dbReference>
<dbReference type="GO" id="GO:0006508">
    <property type="term" value="P:proteolysis"/>
    <property type="evidence" value="ECO:0007669"/>
    <property type="project" value="UniProtKB-KW"/>
</dbReference>
<dbReference type="SUPFAM" id="SSF55486">
    <property type="entry name" value="Metalloproteases ('zincins'), catalytic domain"/>
    <property type="match status" value="1"/>
</dbReference>
<organism evidence="4 5">
    <name type="scientific">Marinobacter daqiaonensis</name>
    <dbReference type="NCBI Taxonomy" id="650891"/>
    <lineage>
        <taxon>Bacteria</taxon>
        <taxon>Pseudomonadati</taxon>
        <taxon>Pseudomonadota</taxon>
        <taxon>Gammaproteobacteria</taxon>
        <taxon>Pseudomonadales</taxon>
        <taxon>Marinobacteraceae</taxon>
        <taxon>Marinobacter</taxon>
    </lineage>
</organism>
<comment type="cofactor">
    <cofactor evidence="1">
        <name>Zn(2+)</name>
        <dbReference type="ChEBI" id="CHEBI:29105"/>
    </cofactor>
    <text evidence="1">Binds 1 zinc ion per subunit.</text>
</comment>
<dbReference type="PANTHER" id="PTHR10127:SF850">
    <property type="entry name" value="METALLOENDOPEPTIDASE"/>
    <property type="match status" value="1"/>
</dbReference>
<dbReference type="Gene3D" id="3.40.390.10">
    <property type="entry name" value="Collagenase (Catalytic Domain)"/>
    <property type="match status" value="1"/>
</dbReference>
<keyword evidence="1" id="KW-0479">Metal-binding</keyword>
<reference evidence="4 5" key="1">
    <citation type="submission" date="2016-10" db="EMBL/GenBank/DDBJ databases">
        <authorList>
            <person name="de Groot N.N."/>
        </authorList>
    </citation>
    <scope>NUCLEOTIDE SEQUENCE [LARGE SCALE GENOMIC DNA]</scope>
    <source>
        <strain evidence="4 5">CGMCC 1.9167</strain>
    </source>
</reference>
<accession>A0A1I6H0Q2</accession>
<feature type="binding site" evidence="1">
    <location>
        <position position="133"/>
    </location>
    <ligand>
        <name>Zn(2+)</name>
        <dbReference type="ChEBI" id="CHEBI:29105"/>
        <note>catalytic</note>
    </ligand>
</feature>
<feature type="region of interest" description="Disordered" evidence="2">
    <location>
        <begin position="1"/>
        <end position="40"/>
    </location>
</feature>
<keyword evidence="1" id="KW-0862">Zinc</keyword>
<evidence type="ECO:0000313" key="4">
    <source>
        <dbReference type="EMBL" id="SFR48046.1"/>
    </source>
</evidence>
<evidence type="ECO:0000313" key="5">
    <source>
        <dbReference type="Proteomes" id="UP000198644"/>
    </source>
</evidence>
<feature type="binding site" evidence="1">
    <location>
        <position position="143"/>
    </location>
    <ligand>
        <name>Zn(2+)</name>
        <dbReference type="ChEBI" id="CHEBI:29105"/>
        <note>catalytic</note>
    </ligand>
</feature>
<evidence type="ECO:0000259" key="3">
    <source>
        <dbReference type="PROSITE" id="PS51864"/>
    </source>
</evidence>
<dbReference type="InterPro" id="IPR006026">
    <property type="entry name" value="Peptidase_Metallo"/>
</dbReference>
<dbReference type="SMART" id="SM00235">
    <property type="entry name" value="ZnMc"/>
    <property type="match status" value="1"/>
</dbReference>
<dbReference type="InterPro" id="IPR024079">
    <property type="entry name" value="MetalloPept_cat_dom_sf"/>
</dbReference>
<dbReference type="OrthoDB" id="5903218at2"/>
<dbReference type="InterPro" id="IPR001506">
    <property type="entry name" value="Peptidase_M12A"/>
</dbReference>
<dbReference type="Pfam" id="PF01400">
    <property type="entry name" value="Astacin"/>
    <property type="match status" value="1"/>
</dbReference>
<protein>
    <submittedName>
        <fullName evidence="4">Astacin (Peptidase family M12A)</fullName>
    </submittedName>
</protein>
<keyword evidence="1" id="KW-0482">Metalloprotease</keyword>
<dbReference type="PROSITE" id="PS51864">
    <property type="entry name" value="ASTACIN"/>
    <property type="match status" value="1"/>
</dbReference>
<keyword evidence="1" id="KW-0645">Protease</keyword>